<dbReference type="GO" id="GO:0016853">
    <property type="term" value="F:isomerase activity"/>
    <property type="evidence" value="ECO:0007669"/>
    <property type="project" value="UniProtKB-KW"/>
</dbReference>
<dbReference type="KEGG" id="fmg:HYN48_06330"/>
<feature type="domain" description="Xylose isomerase-like TIM barrel" evidence="1">
    <location>
        <begin position="67"/>
        <end position="305"/>
    </location>
</feature>
<evidence type="ECO:0000313" key="3">
    <source>
        <dbReference type="Proteomes" id="UP000244193"/>
    </source>
</evidence>
<dbReference type="EMBL" id="CP028811">
    <property type="protein sequence ID" value="AWA29727.1"/>
    <property type="molecule type" value="Genomic_DNA"/>
</dbReference>
<dbReference type="SUPFAM" id="SSF51658">
    <property type="entry name" value="Xylose isomerase-like"/>
    <property type="match status" value="1"/>
</dbReference>
<dbReference type="Pfam" id="PF01261">
    <property type="entry name" value="AP_endonuc_2"/>
    <property type="match status" value="1"/>
</dbReference>
<gene>
    <name evidence="2" type="ORF">HYN48_06330</name>
</gene>
<protein>
    <submittedName>
        <fullName evidence="2">Xylose isomerase</fullName>
    </submittedName>
</protein>
<keyword evidence="3" id="KW-1185">Reference proteome</keyword>
<organism evidence="2 3">
    <name type="scientific">Flavobacterium magnum</name>
    <dbReference type="NCBI Taxonomy" id="2162713"/>
    <lineage>
        <taxon>Bacteria</taxon>
        <taxon>Pseudomonadati</taxon>
        <taxon>Bacteroidota</taxon>
        <taxon>Flavobacteriia</taxon>
        <taxon>Flavobacteriales</taxon>
        <taxon>Flavobacteriaceae</taxon>
        <taxon>Flavobacterium</taxon>
    </lineage>
</organism>
<dbReference type="OrthoDB" id="1114629at2"/>
<reference evidence="2 3" key="1">
    <citation type="submission" date="2018-04" db="EMBL/GenBank/DDBJ databases">
        <title>Genome sequencing of Flavobacterium sp. HYN0048.</title>
        <authorList>
            <person name="Yi H."/>
            <person name="Baek C."/>
        </authorList>
    </citation>
    <scope>NUCLEOTIDE SEQUENCE [LARGE SCALE GENOMIC DNA]</scope>
    <source>
        <strain evidence="2 3">HYN0048</strain>
    </source>
</reference>
<evidence type="ECO:0000313" key="2">
    <source>
        <dbReference type="EMBL" id="AWA29727.1"/>
    </source>
</evidence>
<name>A0A2S0RCP5_9FLAO</name>
<dbReference type="RefSeq" id="WP_108370311.1">
    <property type="nucleotide sequence ID" value="NZ_CP028811.1"/>
</dbReference>
<evidence type="ECO:0000259" key="1">
    <source>
        <dbReference type="Pfam" id="PF01261"/>
    </source>
</evidence>
<dbReference type="Gene3D" id="3.20.20.150">
    <property type="entry name" value="Divalent-metal-dependent TIM barrel enzymes"/>
    <property type="match status" value="1"/>
</dbReference>
<keyword evidence="2" id="KW-0413">Isomerase</keyword>
<dbReference type="PANTHER" id="PTHR12110:SF53">
    <property type="entry name" value="BLR5974 PROTEIN"/>
    <property type="match status" value="1"/>
</dbReference>
<dbReference type="InterPro" id="IPR050312">
    <property type="entry name" value="IolE/XylAMocC-like"/>
</dbReference>
<dbReference type="AlphaFoldDB" id="A0A2S0RCP5"/>
<dbReference type="InterPro" id="IPR013022">
    <property type="entry name" value="Xyl_isomerase-like_TIM-brl"/>
</dbReference>
<dbReference type="InterPro" id="IPR036237">
    <property type="entry name" value="Xyl_isomerase-like_sf"/>
</dbReference>
<dbReference type="PANTHER" id="PTHR12110">
    <property type="entry name" value="HYDROXYPYRUVATE ISOMERASE"/>
    <property type="match status" value="1"/>
</dbReference>
<accession>A0A2S0RCP5</accession>
<proteinExistence type="predicted"/>
<sequence>MNRRHFLKNSAQFVVALSAANLIYSEVIDFLQADPQPFFRLSLAQWSLHRAMMETKTLNPIDFASTAKSLGFEGLEYVSALYTLEQGNQIQGAAKLAKELRQRSVDNDMTNVLIMVDGEGELAALDKKERDTAIDNHKKWVDAAAEMRCHSIRVNLFGAGAEKDFKVWKETSIDGLGRLAAFAAQSEINVIVENHGGLSSDISKLTEVFEAIGLKNCGALPDFGNFCVKRRDGDRWASPCIEIYDKYKGVSELMPFAKGVSAKSYDFDTDGNETTIDYVKMLQIVKSAGCKGFIGVEYEGSRLGEIDGILATKALLLRAASQLK</sequence>
<dbReference type="Proteomes" id="UP000244193">
    <property type="component" value="Chromosome"/>
</dbReference>